<dbReference type="Gene3D" id="3.40.50.1820">
    <property type="entry name" value="alpha/beta hydrolase"/>
    <property type="match status" value="1"/>
</dbReference>
<dbReference type="PANTHER" id="PTHR48098">
    <property type="entry name" value="ENTEROCHELIN ESTERASE-RELATED"/>
    <property type="match status" value="1"/>
</dbReference>
<keyword evidence="2" id="KW-1185">Reference proteome</keyword>
<name>A0A3A6PJ39_9BACL</name>
<reference evidence="1 2" key="1">
    <citation type="submission" date="2018-09" db="EMBL/GenBank/DDBJ databases">
        <title>Paenibacillus aracenensis nov. sp. isolated from a cave in southern Spain.</title>
        <authorList>
            <person name="Jurado V."/>
            <person name="Gutierrez-Patricio S."/>
            <person name="Gonzalez-Pimentel J.L."/>
            <person name="Miller A.Z."/>
            <person name="Laiz L."/>
            <person name="Saiz-Jimenez C."/>
        </authorList>
    </citation>
    <scope>NUCLEOTIDE SEQUENCE [LARGE SCALE GENOMIC DNA]</scope>
    <source>
        <strain evidence="1 2">JCM 19203</strain>
    </source>
</reference>
<proteinExistence type="predicted"/>
<dbReference type="InterPro" id="IPR050583">
    <property type="entry name" value="Mycobacterial_A85_antigen"/>
</dbReference>
<dbReference type="SUPFAM" id="SSF53474">
    <property type="entry name" value="alpha/beta-Hydrolases"/>
    <property type="match status" value="1"/>
</dbReference>
<comment type="caution">
    <text evidence="1">The sequence shown here is derived from an EMBL/GenBank/DDBJ whole genome shotgun (WGS) entry which is preliminary data.</text>
</comment>
<organism evidence="1 2">
    <name type="scientific">Paenibacillus pinisoli</name>
    <dbReference type="NCBI Taxonomy" id="1276110"/>
    <lineage>
        <taxon>Bacteria</taxon>
        <taxon>Bacillati</taxon>
        <taxon>Bacillota</taxon>
        <taxon>Bacilli</taxon>
        <taxon>Bacillales</taxon>
        <taxon>Paenibacillaceae</taxon>
        <taxon>Paenibacillus</taxon>
    </lineage>
</organism>
<dbReference type="OrthoDB" id="9784036at2"/>
<dbReference type="Pfam" id="PF00756">
    <property type="entry name" value="Esterase"/>
    <property type="match status" value="1"/>
</dbReference>
<dbReference type="EMBL" id="QXQB01000003">
    <property type="protein sequence ID" value="RJX39188.1"/>
    <property type="molecule type" value="Genomic_DNA"/>
</dbReference>
<protein>
    <submittedName>
        <fullName evidence="1">Alpha/beta hydrolase</fullName>
    </submittedName>
</protein>
<dbReference type="GO" id="GO:0016787">
    <property type="term" value="F:hydrolase activity"/>
    <property type="evidence" value="ECO:0007669"/>
    <property type="project" value="UniProtKB-KW"/>
</dbReference>
<evidence type="ECO:0000313" key="1">
    <source>
        <dbReference type="EMBL" id="RJX39188.1"/>
    </source>
</evidence>
<gene>
    <name evidence="1" type="ORF">D3P09_17005</name>
</gene>
<keyword evidence="1" id="KW-0378">Hydrolase</keyword>
<dbReference type="RefSeq" id="WP_120112384.1">
    <property type="nucleotide sequence ID" value="NZ_QXQB01000003.1"/>
</dbReference>
<sequence length="443" mass="49583">MTQLSRVETIAGFQSDIMGNERDIFVYLPPGYGEEADRTYPVLYVHDGQNVFHEAFNGQSWNLHRVCDRLISEGRIEQLIVVAVSNMGLERSSEFAHQGPYAEELDYPCRGELYERFLTEEVKPHIDRAYRTKRESRHTALMGSSRGGLATYHIGFRRSNVFGKLAIVSPYFAQYDEESMTHLPIVQTFDEKGPLQIWIDTGGMEGMTVRVDHVRRMAEHFTKLGYRSGDDLVFCYEPMAEHNEAAWERRVHAPLIFFFGDKGAPVSAELTGDPIAGIAGTDAWVYPLVSYESGLVSVDLDASFRVTPEGAAAVDPAGLIRAAKAGECEIIYSGYALTASTTIRIVPELSEEVEVELEVIVPDDTPATARVYAGAELEKSGPRSYRRRLILPRNTGFAFHISEHSGLREAGPEGEDVPKRRFIADGSKTLRYEVQSWMQGQTI</sequence>
<dbReference type="AlphaFoldDB" id="A0A3A6PJ39"/>
<evidence type="ECO:0000313" key="2">
    <source>
        <dbReference type="Proteomes" id="UP000267798"/>
    </source>
</evidence>
<accession>A0A3A6PJ39</accession>
<dbReference type="InterPro" id="IPR029058">
    <property type="entry name" value="AB_hydrolase_fold"/>
</dbReference>
<dbReference type="PANTHER" id="PTHR48098:SF6">
    <property type="entry name" value="FERRI-BACILLIBACTIN ESTERASE BESA"/>
    <property type="match status" value="1"/>
</dbReference>
<dbReference type="InterPro" id="IPR000801">
    <property type="entry name" value="Esterase-like"/>
</dbReference>
<dbReference type="Proteomes" id="UP000267798">
    <property type="component" value="Unassembled WGS sequence"/>
</dbReference>